<reference evidence="1 2" key="1">
    <citation type="journal article" date="2006" name="Science">
        <title>Phytophthora genome sequences uncover evolutionary origins and mechanisms of pathogenesis.</title>
        <authorList>
            <person name="Tyler B.M."/>
            <person name="Tripathy S."/>
            <person name="Zhang X."/>
            <person name="Dehal P."/>
            <person name="Jiang R.H."/>
            <person name="Aerts A."/>
            <person name="Arredondo F.D."/>
            <person name="Baxter L."/>
            <person name="Bensasson D."/>
            <person name="Beynon J.L."/>
            <person name="Chapman J."/>
            <person name="Damasceno C.M."/>
            <person name="Dorrance A.E."/>
            <person name="Dou D."/>
            <person name="Dickerman A.W."/>
            <person name="Dubchak I.L."/>
            <person name="Garbelotto M."/>
            <person name="Gijzen M."/>
            <person name="Gordon S.G."/>
            <person name="Govers F."/>
            <person name="Grunwald N.J."/>
            <person name="Huang W."/>
            <person name="Ivors K.L."/>
            <person name="Jones R.W."/>
            <person name="Kamoun S."/>
            <person name="Krampis K."/>
            <person name="Lamour K.H."/>
            <person name="Lee M.K."/>
            <person name="McDonald W.H."/>
            <person name="Medina M."/>
            <person name="Meijer H.J."/>
            <person name="Nordberg E.K."/>
            <person name="Maclean D.J."/>
            <person name="Ospina-Giraldo M.D."/>
            <person name="Morris P.F."/>
            <person name="Phuntumart V."/>
            <person name="Putnam N.H."/>
            <person name="Rash S."/>
            <person name="Rose J.K."/>
            <person name="Sakihama Y."/>
            <person name="Salamov A.A."/>
            <person name="Savidor A."/>
            <person name="Scheuring C.F."/>
            <person name="Smith B.M."/>
            <person name="Sobral B.W."/>
            <person name="Terry A."/>
            <person name="Torto-Alalibo T.A."/>
            <person name="Win J."/>
            <person name="Xu Z."/>
            <person name="Zhang H."/>
            <person name="Grigoriev I.V."/>
            <person name="Rokhsar D.S."/>
            <person name="Boore J.L."/>
        </authorList>
    </citation>
    <scope>NUCLEOTIDE SEQUENCE [LARGE SCALE GENOMIC DNA]</scope>
    <source>
        <strain evidence="1 2">P6497</strain>
    </source>
</reference>
<dbReference type="KEGG" id="psoj:PHYSODRAFT_476831"/>
<organism evidence="1 2">
    <name type="scientific">Phytophthora sojae (strain P6497)</name>
    <name type="common">Soybean stem and root rot agent</name>
    <name type="synonym">Phytophthora megasperma f. sp. glycines</name>
    <dbReference type="NCBI Taxonomy" id="1094619"/>
    <lineage>
        <taxon>Eukaryota</taxon>
        <taxon>Sar</taxon>
        <taxon>Stramenopiles</taxon>
        <taxon>Oomycota</taxon>
        <taxon>Peronosporomycetes</taxon>
        <taxon>Peronosporales</taxon>
        <taxon>Peronosporaceae</taxon>
        <taxon>Phytophthora</taxon>
    </lineage>
</organism>
<proteinExistence type="predicted"/>
<dbReference type="InParanoid" id="G4YPP0"/>
<dbReference type="AlphaFoldDB" id="G4YPP0"/>
<sequence>MGLSLGCSKDGDELGNGGKSSMQFVDECVDVLRSFGRVGMLMLESASIDCERCEDYLALAKDAFSSSLQLWSQIGLSCLTKFKRGLELEDVVDDLWDFCVDRVRVHQLLADRSDNGGDLQVIVSSLQELKMLAPYKTSYASTLLGLMQDVSDGYNKAAQHELQVAFAEEAIRIGDALETILLPMIRLYVDNKQFEKAHHLLLVLFRQDNLYDSIVGARIYAQGLSYSGKGNRIYHVLNDNYEDADFVINLEMACNFASLEDKRCGAMDELKRIGPALLAMEREGQALDNRFIRRVRQSIFDALQYAFNASQHEVCLKCAEAGIAVSATSQDKAMYMRAISRSCIQLERYVEASEWAKKAYDAEPSKQSLFTAFQVELDAKPQTSEDELLHTINQLRARDDFEIEDLLAVGKLASNAGPSRQDIVLYVLDELCGMVRSTDYPANLPVTVVLQNAAQLSLSKFTQDQDGSNCDSNGSYGEKFLKYVSMLLQQSKPEGGKQGNHVGPPAVFEWFFRMSFDIARSTEDSKYFVTAADIAERSDELYMDHSPYLMSKTIVRLQLLIQAGSIDTSKLCYLLRRLIMLADSKTKAYKCFEQLFQLIDSVDMPLSDLDMEWFVAKAWNTVSALR</sequence>
<dbReference type="Proteomes" id="UP000002640">
    <property type="component" value="Unassembled WGS sequence"/>
</dbReference>
<dbReference type="SMR" id="G4YPP0"/>
<dbReference type="OMA" id="VFEWFFR"/>
<dbReference type="GeneID" id="20654802"/>
<gene>
    <name evidence="1" type="ORF">PHYSODRAFT_476831</name>
</gene>
<evidence type="ECO:0000313" key="1">
    <source>
        <dbReference type="EMBL" id="EGZ28637.1"/>
    </source>
</evidence>
<name>G4YPP0_PHYSP</name>
<evidence type="ECO:0000313" key="2">
    <source>
        <dbReference type="Proteomes" id="UP000002640"/>
    </source>
</evidence>
<accession>G4YPP0</accession>
<keyword evidence="2" id="KW-1185">Reference proteome</keyword>
<dbReference type="RefSeq" id="XP_009515912.1">
    <property type="nucleotide sequence ID" value="XM_009517617.1"/>
</dbReference>
<protein>
    <submittedName>
        <fullName evidence="1">Uncharacterized protein</fullName>
    </submittedName>
</protein>
<dbReference type="EMBL" id="JH159151">
    <property type="protein sequence ID" value="EGZ28637.1"/>
    <property type="molecule type" value="Genomic_DNA"/>
</dbReference>